<organism evidence="5">
    <name type="scientific">Magallana gigas</name>
    <name type="common">Pacific oyster</name>
    <name type="synonym">Crassostrea gigas</name>
    <dbReference type="NCBI Taxonomy" id="29159"/>
    <lineage>
        <taxon>Eukaryota</taxon>
        <taxon>Metazoa</taxon>
        <taxon>Spiralia</taxon>
        <taxon>Lophotrochozoa</taxon>
        <taxon>Mollusca</taxon>
        <taxon>Bivalvia</taxon>
        <taxon>Autobranchia</taxon>
        <taxon>Pteriomorphia</taxon>
        <taxon>Ostreida</taxon>
        <taxon>Ostreoidea</taxon>
        <taxon>Ostreidae</taxon>
        <taxon>Magallana</taxon>
    </lineage>
</organism>
<evidence type="ECO:0000256" key="3">
    <source>
        <dbReference type="ARBA" id="ARBA00022737"/>
    </source>
</evidence>
<dbReference type="GO" id="GO:0005044">
    <property type="term" value="F:scavenger receptor activity"/>
    <property type="evidence" value="ECO:0007669"/>
    <property type="project" value="InterPro"/>
</dbReference>
<keyword evidence="1" id="KW-0245">EGF-like domain</keyword>
<evidence type="ECO:0000256" key="2">
    <source>
        <dbReference type="ARBA" id="ARBA00022729"/>
    </source>
</evidence>
<gene>
    <name evidence="5" type="ORF">CGI_10014017</name>
</gene>
<name>K1RBD9_MAGGI</name>
<keyword evidence="5" id="KW-0675">Receptor</keyword>
<dbReference type="Gene3D" id="2.170.300.10">
    <property type="entry name" value="Tie2 ligand-binding domain superfamily"/>
    <property type="match status" value="1"/>
</dbReference>
<dbReference type="InterPro" id="IPR008979">
    <property type="entry name" value="Galactose-bd-like_sf"/>
</dbReference>
<dbReference type="FunFam" id="2.170.300.10:FF:000041">
    <property type="entry name" value="Tyrosine protein kinase receptor tie-1, putative"/>
    <property type="match status" value="1"/>
</dbReference>
<keyword evidence="3" id="KW-0677">Repeat</keyword>
<keyword evidence="2" id="KW-0732">Signal</keyword>
<dbReference type="AlphaFoldDB" id="K1RBD9"/>
<dbReference type="SUPFAM" id="SSF49785">
    <property type="entry name" value="Galactose-binding domain-like"/>
    <property type="match status" value="1"/>
</dbReference>
<dbReference type="PANTHER" id="PTHR24043:SF8">
    <property type="entry name" value="EGF-LIKE DOMAIN-CONTAINING PROTEIN"/>
    <property type="match status" value="1"/>
</dbReference>
<evidence type="ECO:0000313" key="5">
    <source>
        <dbReference type="EMBL" id="EKC31416.1"/>
    </source>
</evidence>
<reference evidence="5" key="1">
    <citation type="journal article" date="2012" name="Nature">
        <title>The oyster genome reveals stress adaptation and complexity of shell formation.</title>
        <authorList>
            <person name="Zhang G."/>
            <person name="Fang X."/>
            <person name="Guo X."/>
            <person name="Li L."/>
            <person name="Luo R."/>
            <person name="Xu F."/>
            <person name="Yang P."/>
            <person name="Zhang L."/>
            <person name="Wang X."/>
            <person name="Qi H."/>
            <person name="Xiong Z."/>
            <person name="Que H."/>
            <person name="Xie Y."/>
            <person name="Holland P.W."/>
            <person name="Paps J."/>
            <person name="Zhu Y."/>
            <person name="Wu F."/>
            <person name="Chen Y."/>
            <person name="Wang J."/>
            <person name="Peng C."/>
            <person name="Meng J."/>
            <person name="Yang L."/>
            <person name="Liu J."/>
            <person name="Wen B."/>
            <person name="Zhang N."/>
            <person name="Huang Z."/>
            <person name="Zhu Q."/>
            <person name="Feng Y."/>
            <person name="Mount A."/>
            <person name="Hedgecock D."/>
            <person name="Xu Z."/>
            <person name="Liu Y."/>
            <person name="Domazet-Loso T."/>
            <person name="Du Y."/>
            <person name="Sun X."/>
            <person name="Zhang S."/>
            <person name="Liu B."/>
            <person name="Cheng P."/>
            <person name="Jiang X."/>
            <person name="Li J."/>
            <person name="Fan D."/>
            <person name="Wang W."/>
            <person name="Fu W."/>
            <person name="Wang T."/>
            <person name="Wang B."/>
            <person name="Zhang J."/>
            <person name="Peng Z."/>
            <person name="Li Y."/>
            <person name="Li N."/>
            <person name="Wang J."/>
            <person name="Chen M."/>
            <person name="He Y."/>
            <person name="Tan F."/>
            <person name="Song X."/>
            <person name="Zheng Q."/>
            <person name="Huang R."/>
            <person name="Yang H."/>
            <person name="Du X."/>
            <person name="Chen L."/>
            <person name="Yang M."/>
            <person name="Gaffney P.M."/>
            <person name="Wang S."/>
            <person name="Luo L."/>
            <person name="She Z."/>
            <person name="Ming Y."/>
            <person name="Huang W."/>
            <person name="Zhang S."/>
            <person name="Huang B."/>
            <person name="Zhang Y."/>
            <person name="Qu T."/>
            <person name="Ni P."/>
            <person name="Miao G."/>
            <person name="Wang J."/>
            <person name="Wang Q."/>
            <person name="Steinberg C.E."/>
            <person name="Wang H."/>
            <person name="Li N."/>
            <person name="Qian L."/>
            <person name="Zhang G."/>
            <person name="Li Y."/>
            <person name="Yang H."/>
            <person name="Liu X."/>
            <person name="Wang J."/>
            <person name="Yin Y."/>
            <person name="Wang J."/>
        </authorList>
    </citation>
    <scope>NUCLEOTIDE SEQUENCE [LARGE SCALE GENOMIC DNA]</scope>
    <source>
        <strain evidence="5">05x7-T-G4-1.051#20</strain>
    </source>
</reference>
<protein>
    <submittedName>
        <fullName evidence="5">Endothelial cells scavenger receptor</fullName>
    </submittedName>
</protein>
<keyword evidence="4" id="KW-1015">Disulfide bond</keyword>
<sequence>MKVLWSYIWFSKHYGNRDGASMCGVFCAVFNSIQQITMDDNIDVFTTVRQLQTMRQDLCATQAVRYLQGFERKANATRCDIKARLLTIVSFLIHHVKEFAIASPTMVSICLRAHVNAAMAVDGRKTDLSFRGGQCTASAHERHVAQWHVDLGAVLGIDHITIYYRTDNVPWGFSVYISNTPEKEDGVLCFNDYYFTNETITPVITMYCTHHGRYVIYYNNRTSSSIPPYYSKYAYNELCEFEVYVCQNNTYGAGCSEDCGHCFSGQQCNHIFGTCPIGCDAGYYNDRCKTECPDGLYGINCLQICNANCYFKTCDKITGACQLECAVGWKPPLCNEECDDGTFGTNCSNVCGHCHFGNPCDKKTGECPRECDPGYEGLYCNQWAI</sequence>
<proteinExistence type="predicted"/>
<dbReference type="InParanoid" id="K1RBD9"/>
<dbReference type="PANTHER" id="PTHR24043">
    <property type="entry name" value="SCAVENGER RECEPTOR CLASS F"/>
    <property type="match status" value="1"/>
</dbReference>
<dbReference type="Gene3D" id="2.60.120.260">
    <property type="entry name" value="Galactose-binding domain-like"/>
    <property type="match status" value="1"/>
</dbReference>
<evidence type="ECO:0000256" key="1">
    <source>
        <dbReference type="ARBA" id="ARBA00022536"/>
    </source>
</evidence>
<dbReference type="EMBL" id="JH818027">
    <property type="protein sequence ID" value="EKC31416.1"/>
    <property type="molecule type" value="Genomic_DNA"/>
</dbReference>
<dbReference type="InterPro" id="IPR042635">
    <property type="entry name" value="MEGF10/SREC1/2-like"/>
</dbReference>
<dbReference type="HOGENOM" id="CLU_718164_0_0_1"/>
<evidence type="ECO:0000256" key="4">
    <source>
        <dbReference type="ARBA" id="ARBA00023157"/>
    </source>
</evidence>
<accession>K1RBD9</accession>